<dbReference type="InterPro" id="IPR003162">
    <property type="entry name" value="TFIID-31"/>
</dbReference>
<feature type="region of interest" description="Disordered" evidence="6">
    <location>
        <begin position="120"/>
        <end position="189"/>
    </location>
</feature>
<dbReference type="Pfam" id="PF02291">
    <property type="entry name" value="TFIID-31kDa"/>
    <property type="match status" value="1"/>
</dbReference>
<comment type="subcellular location">
    <subcellularLocation>
        <location evidence="1">Nucleus</location>
    </subcellularLocation>
</comment>
<dbReference type="CDD" id="cd07979">
    <property type="entry name" value="HFD_TAF9"/>
    <property type="match status" value="1"/>
</dbReference>
<dbReference type="STRING" id="2880.D8LAZ7"/>
<proteinExistence type="inferred from homology"/>
<dbReference type="SUPFAM" id="SSF47113">
    <property type="entry name" value="Histone-fold"/>
    <property type="match status" value="1"/>
</dbReference>
<dbReference type="OrthoDB" id="341924at2759"/>
<accession>D8LAZ7</accession>
<keyword evidence="8" id="KW-1185">Reference proteome</keyword>
<protein>
    <submittedName>
        <fullName evidence="7">Transcription initiation factor TFIID subunit</fullName>
    </submittedName>
</protein>
<dbReference type="GO" id="GO:0005669">
    <property type="term" value="C:transcription factor TFIID complex"/>
    <property type="evidence" value="ECO:0007669"/>
    <property type="project" value="TreeGrafter"/>
</dbReference>
<dbReference type="GO" id="GO:0003713">
    <property type="term" value="F:transcription coactivator activity"/>
    <property type="evidence" value="ECO:0007669"/>
    <property type="project" value="TreeGrafter"/>
</dbReference>
<reference evidence="7 8" key="1">
    <citation type="journal article" date="2010" name="Nature">
        <title>The Ectocarpus genome and the independent evolution of multicellularity in brown algae.</title>
        <authorList>
            <person name="Cock J.M."/>
            <person name="Sterck L."/>
            <person name="Rouze P."/>
            <person name="Scornet D."/>
            <person name="Allen A.E."/>
            <person name="Amoutzias G."/>
            <person name="Anthouard V."/>
            <person name="Artiguenave F."/>
            <person name="Aury J.M."/>
            <person name="Badger J.H."/>
            <person name="Beszteri B."/>
            <person name="Billiau K."/>
            <person name="Bonnet E."/>
            <person name="Bothwell J.H."/>
            <person name="Bowler C."/>
            <person name="Boyen C."/>
            <person name="Brownlee C."/>
            <person name="Carrano C.J."/>
            <person name="Charrier B."/>
            <person name="Cho G.Y."/>
            <person name="Coelho S.M."/>
            <person name="Collen J."/>
            <person name="Corre E."/>
            <person name="Da Silva C."/>
            <person name="Delage L."/>
            <person name="Delaroque N."/>
            <person name="Dittami S.M."/>
            <person name="Doulbeau S."/>
            <person name="Elias M."/>
            <person name="Farnham G."/>
            <person name="Gachon C.M."/>
            <person name="Gschloessl B."/>
            <person name="Heesch S."/>
            <person name="Jabbari K."/>
            <person name="Jubin C."/>
            <person name="Kawai H."/>
            <person name="Kimura K."/>
            <person name="Kloareg B."/>
            <person name="Kupper F.C."/>
            <person name="Lang D."/>
            <person name="Le Bail A."/>
            <person name="Leblanc C."/>
            <person name="Lerouge P."/>
            <person name="Lohr M."/>
            <person name="Lopez P.J."/>
            <person name="Martens C."/>
            <person name="Maumus F."/>
            <person name="Michel G."/>
            <person name="Miranda-Saavedra D."/>
            <person name="Morales J."/>
            <person name="Moreau H."/>
            <person name="Motomura T."/>
            <person name="Nagasato C."/>
            <person name="Napoli C.A."/>
            <person name="Nelson D.R."/>
            <person name="Nyvall-Collen P."/>
            <person name="Peters A.F."/>
            <person name="Pommier C."/>
            <person name="Potin P."/>
            <person name="Poulain J."/>
            <person name="Quesneville H."/>
            <person name="Read B."/>
            <person name="Rensing S.A."/>
            <person name="Ritter A."/>
            <person name="Rousvoal S."/>
            <person name="Samanta M."/>
            <person name="Samson G."/>
            <person name="Schroeder D.C."/>
            <person name="Segurens B."/>
            <person name="Strittmatter M."/>
            <person name="Tonon T."/>
            <person name="Tregear J.W."/>
            <person name="Valentin K."/>
            <person name="von Dassow P."/>
            <person name="Yamagishi T."/>
            <person name="Van de Peer Y."/>
            <person name="Wincker P."/>
        </authorList>
    </citation>
    <scope>NUCLEOTIDE SEQUENCE [LARGE SCALE GENOMIC DNA]</scope>
    <source>
        <strain evidence="8">Ec32 / CCAP1310/4</strain>
    </source>
</reference>
<evidence type="ECO:0000313" key="7">
    <source>
        <dbReference type="EMBL" id="CBN76506.1"/>
    </source>
</evidence>
<dbReference type="InterPro" id="IPR051431">
    <property type="entry name" value="TFIID_subunit_9"/>
</dbReference>
<feature type="compositionally biased region" description="Basic and acidic residues" evidence="6">
    <location>
        <begin position="151"/>
        <end position="176"/>
    </location>
</feature>
<dbReference type="AlphaFoldDB" id="D8LAZ7"/>
<evidence type="ECO:0000256" key="5">
    <source>
        <dbReference type="ARBA" id="ARBA00023242"/>
    </source>
</evidence>
<comment type="similarity">
    <text evidence="2">Belongs to the TAF9 family.</text>
</comment>
<sequence length="189" mass="21343">MQLLKDAGVTSYEPRVVSHLVDRMRRYTREVLIDARDYADHAGRTDLGMQDVRLAVRKKQDALSAGPPSREDQIRQADEVNRIPLPVIPDKFGVRLPPFQYQNTLPNLQWEAHAEPPVHDEAGEMDVDPEQAPSPLSGNRNKKAKTTPGLETKKPLTLKEKKEQEEANRAKAEAKAARRRLQAQNAKRG</sequence>
<keyword evidence="3" id="KW-0805">Transcription regulation</keyword>
<evidence type="ECO:0000256" key="3">
    <source>
        <dbReference type="ARBA" id="ARBA00023015"/>
    </source>
</evidence>
<evidence type="ECO:0000313" key="8">
    <source>
        <dbReference type="Proteomes" id="UP000002630"/>
    </source>
</evidence>
<dbReference type="Proteomes" id="UP000002630">
    <property type="component" value="Linkage Group LG01"/>
</dbReference>
<dbReference type="PANTHER" id="PTHR48068">
    <property type="entry name" value="TAF9 RNA POLYMERASE II, TATA BOX-BINDING PROTEIN (TBP)-ASSOCIATED FACTOR"/>
    <property type="match status" value="1"/>
</dbReference>
<gene>
    <name evidence="7" type="ORF">Esi_0000_0119</name>
</gene>
<dbReference type="Gene3D" id="1.10.20.10">
    <property type="entry name" value="Histone, subunit A"/>
    <property type="match status" value="1"/>
</dbReference>
<dbReference type="GO" id="GO:0000124">
    <property type="term" value="C:SAGA complex"/>
    <property type="evidence" value="ECO:0007669"/>
    <property type="project" value="TreeGrafter"/>
</dbReference>
<dbReference type="GO" id="GO:0003743">
    <property type="term" value="F:translation initiation factor activity"/>
    <property type="evidence" value="ECO:0007669"/>
    <property type="project" value="UniProtKB-KW"/>
</dbReference>
<feature type="compositionally biased region" description="Basic residues" evidence="6">
    <location>
        <begin position="177"/>
        <end position="189"/>
    </location>
</feature>
<evidence type="ECO:0000256" key="2">
    <source>
        <dbReference type="ARBA" id="ARBA00007646"/>
    </source>
</evidence>
<keyword evidence="4" id="KW-0804">Transcription</keyword>
<dbReference type="EMBL" id="FN647682">
    <property type="protein sequence ID" value="CBN76506.1"/>
    <property type="molecule type" value="Genomic_DNA"/>
</dbReference>
<feature type="compositionally biased region" description="Basic and acidic residues" evidence="6">
    <location>
        <begin position="69"/>
        <end position="78"/>
    </location>
</feature>
<evidence type="ECO:0000256" key="4">
    <source>
        <dbReference type="ARBA" id="ARBA00023163"/>
    </source>
</evidence>
<feature type="region of interest" description="Disordered" evidence="6">
    <location>
        <begin position="59"/>
        <end position="78"/>
    </location>
</feature>
<organism evidence="7 8">
    <name type="scientific">Ectocarpus siliculosus</name>
    <name type="common">Brown alga</name>
    <name type="synonym">Conferva siliculosa</name>
    <dbReference type="NCBI Taxonomy" id="2880"/>
    <lineage>
        <taxon>Eukaryota</taxon>
        <taxon>Sar</taxon>
        <taxon>Stramenopiles</taxon>
        <taxon>Ochrophyta</taxon>
        <taxon>PX clade</taxon>
        <taxon>Phaeophyceae</taxon>
        <taxon>Ectocarpales</taxon>
        <taxon>Ectocarpaceae</taxon>
        <taxon>Ectocarpus</taxon>
    </lineage>
</organism>
<dbReference type="InParanoid" id="D8LAZ7"/>
<evidence type="ECO:0000256" key="1">
    <source>
        <dbReference type="ARBA" id="ARBA00004123"/>
    </source>
</evidence>
<dbReference type="InterPro" id="IPR009072">
    <property type="entry name" value="Histone-fold"/>
</dbReference>
<dbReference type="EMBL" id="FN649726">
    <property type="protein sequence ID" value="CBN76506.1"/>
    <property type="molecule type" value="Genomic_DNA"/>
</dbReference>
<dbReference type="PANTHER" id="PTHR48068:SF4">
    <property type="entry name" value="TATA-BOX BINDING PROTEIN ASSOCIATED FACTOR 9"/>
    <property type="match status" value="1"/>
</dbReference>
<dbReference type="GO" id="GO:0046982">
    <property type="term" value="F:protein heterodimerization activity"/>
    <property type="evidence" value="ECO:0007669"/>
    <property type="project" value="InterPro"/>
</dbReference>
<dbReference type="GO" id="GO:0051123">
    <property type="term" value="P:RNA polymerase II preinitiation complex assembly"/>
    <property type="evidence" value="ECO:0007669"/>
    <property type="project" value="TreeGrafter"/>
</dbReference>
<keyword evidence="5" id="KW-0539">Nucleus</keyword>
<evidence type="ECO:0000256" key="6">
    <source>
        <dbReference type="SAM" id="MobiDB-lite"/>
    </source>
</evidence>
<name>D8LAZ7_ECTSI</name>
<dbReference type="GO" id="GO:0016251">
    <property type="term" value="F:RNA polymerase II general transcription initiation factor activity"/>
    <property type="evidence" value="ECO:0007669"/>
    <property type="project" value="TreeGrafter"/>
</dbReference>
<dbReference type="eggNOG" id="KOG3334">
    <property type="taxonomic scope" value="Eukaryota"/>
</dbReference>